<name>A0A2X2HUD1_SHIBO</name>
<dbReference type="Pfam" id="PF11102">
    <property type="entry name" value="YjbF"/>
    <property type="match status" value="1"/>
</dbReference>
<dbReference type="InterPro" id="IPR021308">
    <property type="entry name" value="GfcB"/>
</dbReference>
<dbReference type="InterPro" id="IPR023373">
    <property type="entry name" value="YmcC_sf"/>
</dbReference>
<dbReference type="Gene3D" id="2.40.360.10">
    <property type="entry name" value="YmcC-like"/>
    <property type="match status" value="1"/>
</dbReference>
<dbReference type="FunFam" id="2.40.360.10:FF:000001">
    <property type="entry name" value="YjbF family lipoprotein"/>
    <property type="match status" value="1"/>
</dbReference>
<protein>
    <submittedName>
        <fullName evidence="1">Group 4 capsule (G4C) polysaccharide, lipoprotein YmcC</fullName>
    </submittedName>
</protein>
<dbReference type="EMBL" id="UAUR01000003">
    <property type="protein sequence ID" value="SPZ73148.1"/>
    <property type="molecule type" value="Genomic_DNA"/>
</dbReference>
<proteinExistence type="predicted"/>
<reference evidence="1 2" key="1">
    <citation type="submission" date="2018-06" db="EMBL/GenBank/DDBJ databases">
        <authorList>
            <consortium name="Pathogen Informatics"/>
            <person name="Doyle S."/>
        </authorList>
    </citation>
    <scope>NUCLEOTIDE SEQUENCE [LARGE SCALE GENOMIC DNA]</scope>
    <source>
        <strain evidence="1 2">NCTC8576</strain>
    </source>
</reference>
<dbReference type="AlphaFoldDB" id="A0A2X2HUD1"/>
<sequence>MKGFTITTLRCGYSAPLEKSREATCTHSYLPAITGLFSQTKELGNSLWDSLFGTPGVQLTDDDIQNMPYASQYMQLNGGPQLFVVLAFAEDGQQKWVTQDQATLVTQHGRLVKTLLGGDNLIEVNNLAADPLIKPAQIVDGATWTRTMGWTEYQQVRYATARSVFKWDGTDTVKVGSDETLVRVLDEEVSTDQARWHNRYWIDSEGQIRQSEQYLGADYFPVKTTLIKAAKQ</sequence>
<dbReference type="SUPFAM" id="SSF159270">
    <property type="entry name" value="YmcC-like"/>
    <property type="match status" value="1"/>
</dbReference>
<dbReference type="Proteomes" id="UP000251799">
    <property type="component" value="Unassembled WGS sequence"/>
</dbReference>
<accession>A0A2X2HUD1</accession>
<organism evidence="1 2">
    <name type="scientific">Shigella boydii</name>
    <dbReference type="NCBI Taxonomy" id="621"/>
    <lineage>
        <taxon>Bacteria</taxon>
        <taxon>Pseudomonadati</taxon>
        <taxon>Pseudomonadota</taxon>
        <taxon>Gammaproteobacteria</taxon>
        <taxon>Enterobacterales</taxon>
        <taxon>Enterobacteriaceae</taxon>
        <taxon>Shigella</taxon>
    </lineage>
</organism>
<gene>
    <name evidence="1" type="primary">ymcC_1</name>
    <name evidence="1" type="ORF">NCTC8576_02812</name>
</gene>
<evidence type="ECO:0000313" key="2">
    <source>
        <dbReference type="Proteomes" id="UP000251799"/>
    </source>
</evidence>
<evidence type="ECO:0000313" key="1">
    <source>
        <dbReference type="EMBL" id="SPZ73148.1"/>
    </source>
</evidence>
<keyword evidence="1" id="KW-0449">Lipoprotein</keyword>